<dbReference type="OrthoDB" id="2214at2759"/>
<name>A0A137P0X7_CONC2</name>
<dbReference type="GO" id="GO:0006508">
    <property type="term" value="P:proteolysis"/>
    <property type="evidence" value="ECO:0007669"/>
    <property type="project" value="UniProtKB-KW"/>
</dbReference>
<keyword evidence="6 9" id="KW-0378">Hydrolase</keyword>
<gene>
    <name evidence="11" type="ORF">CONCODRAFT_79674</name>
</gene>
<evidence type="ECO:0000256" key="2">
    <source>
        <dbReference type="ARBA" id="ARBA00022438"/>
    </source>
</evidence>
<keyword evidence="3 9" id="KW-0645">Protease</keyword>
<accession>A0A137P0X7</accession>
<keyword evidence="4 9" id="KW-0479">Metal-binding</keyword>
<dbReference type="SUPFAM" id="SSF53187">
    <property type="entry name" value="Zn-dependent exopeptidases"/>
    <property type="match status" value="1"/>
</dbReference>
<evidence type="ECO:0000313" key="12">
    <source>
        <dbReference type="Proteomes" id="UP000070444"/>
    </source>
</evidence>
<dbReference type="EC" id="3.4.-.-" evidence="9"/>
<dbReference type="STRING" id="796925.A0A137P0X7"/>
<evidence type="ECO:0000256" key="5">
    <source>
        <dbReference type="ARBA" id="ARBA00022729"/>
    </source>
</evidence>
<organism evidence="11 12">
    <name type="scientific">Conidiobolus coronatus (strain ATCC 28846 / CBS 209.66 / NRRL 28638)</name>
    <name type="common">Delacroixia coronata</name>
    <dbReference type="NCBI Taxonomy" id="796925"/>
    <lineage>
        <taxon>Eukaryota</taxon>
        <taxon>Fungi</taxon>
        <taxon>Fungi incertae sedis</taxon>
        <taxon>Zoopagomycota</taxon>
        <taxon>Entomophthoromycotina</taxon>
        <taxon>Entomophthoromycetes</taxon>
        <taxon>Entomophthorales</taxon>
        <taxon>Ancylistaceae</taxon>
        <taxon>Conidiobolus</taxon>
    </lineage>
</organism>
<evidence type="ECO:0000256" key="7">
    <source>
        <dbReference type="ARBA" id="ARBA00022833"/>
    </source>
</evidence>
<evidence type="ECO:0000256" key="3">
    <source>
        <dbReference type="ARBA" id="ARBA00022670"/>
    </source>
</evidence>
<dbReference type="PANTHER" id="PTHR12147">
    <property type="entry name" value="METALLOPEPTIDASE M28 FAMILY MEMBER"/>
    <property type="match status" value="1"/>
</dbReference>
<evidence type="ECO:0000256" key="6">
    <source>
        <dbReference type="ARBA" id="ARBA00022801"/>
    </source>
</evidence>
<evidence type="ECO:0000256" key="8">
    <source>
        <dbReference type="ARBA" id="ARBA00043962"/>
    </source>
</evidence>
<evidence type="ECO:0000256" key="9">
    <source>
        <dbReference type="RuleBase" id="RU361240"/>
    </source>
</evidence>
<dbReference type="GO" id="GO:0046872">
    <property type="term" value="F:metal ion binding"/>
    <property type="evidence" value="ECO:0007669"/>
    <property type="project" value="UniProtKB-KW"/>
</dbReference>
<dbReference type="GO" id="GO:0004177">
    <property type="term" value="F:aminopeptidase activity"/>
    <property type="evidence" value="ECO:0007669"/>
    <property type="project" value="UniProtKB-KW"/>
</dbReference>
<dbReference type="Proteomes" id="UP000070444">
    <property type="component" value="Unassembled WGS sequence"/>
</dbReference>
<keyword evidence="12" id="KW-1185">Reference proteome</keyword>
<comment type="cofactor">
    <cofactor evidence="1">
        <name>Zn(2+)</name>
        <dbReference type="ChEBI" id="CHEBI:29105"/>
    </cofactor>
</comment>
<evidence type="ECO:0000313" key="11">
    <source>
        <dbReference type="EMBL" id="KXN68652.1"/>
    </source>
</evidence>
<protein>
    <recommendedName>
        <fullName evidence="9">Peptide hydrolase</fullName>
        <ecNumber evidence="9">3.4.-.-</ecNumber>
    </recommendedName>
</protein>
<comment type="similarity">
    <text evidence="8">Belongs to the peptidase M28 family. M28E subfamily.</text>
</comment>
<dbReference type="GO" id="GO:0008235">
    <property type="term" value="F:metalloexopeptidase activity"/>
    <property type="evidence" value="ECO:0007669"/>
    <property type="project" value="InterPro"/>
</dbReference>
<dbReference type="PANTHER" id="PTHR12147:SF56">
    <property type="entry name" value="AMINOPEPTIDASE YDR415C-RELATED"/>
    <property type="match status" value="1"/>
</dbReference>
<proteinExistence type="inferred from homology"/>
<keyword evidence="5" id="KW-0732">Signal</keyword>
<dbReference type="OMA" id="QPFSEFH"/>
<dbReference type="InterPro" id="IPR045175">
    <property type="entry name" value="M28_fam"/>
</dbReference>
<dbReference type="EMBL" id="KQ964566">
    <property type="protein sequence ID" value="KXN68652.1"/>
    <property type="molecule type" value="Genomic_DNA"/>
</dbReference>
<keyword evidence="2" id="KW-0031">Aminopeptidase</keyword>
<keyword evidence="7 9" id="KW-0862">Zinc</keyword>
<feature type="domain" description="Peptidase M28" evidence="10">
    <location>
        <begin position="136"/>
        <end position="322"/>
    </location>
</feature>
<evidence type="ECO:0000256" key="4">
    <source>
        <dbReference type="ARBA" id="ARBA00022723"/>
    </source>
</evidence>
<dbReference type="AlphaFoldDB" id="A0A137P0X7"/>
<sequence>MYRLLQLSDDRPASWFSKSQYFDLLKNKRNFMDRTFNNNIYNPKAAQLISNFEFPKVAKYTYQSNYAIQQFDKTRAEKFLTKLSSFHTRYYNSTTGAQASYFIKDHIDSIIKDHKYKNMVEVEEVKHDNWGQISLIVRFKGYGNSSEIVVLGSHLDSVNDEDPENGRSPGADDDGSGVTILIELIEIFVKTEYQPIKTLEFQFYSAEEVGFLGSQQIAQSYYNQTKEVIGMLQLDMAGYSTNDYTDPELSKFVKLLIKTYTSTSIIDDKCGYACSDHAAFTEVGYRSAFIIEDEFSPVYHSDKDTVDSVNFEYLLEFFKVSLGFAIELSEPNNITMPHSYSIKLSPDLFKASLSCTILLFLLECIVI</sequence>
<evidence type="ECO:0000256" key="1">
    <source>
        <dbReference type="ARBA" id="ARBA00001947"/>
    </source>
</evidence>
<dbReference type="InterPro" id="IPR007484">
    <property type="entry name" value="Peptidase_M28"/>
</dbReference>
<dbReference type="Pfam" id="PF04389">
    <property type="entry name" value="Peptidase_M28"/>
    <property type="match status" value="1"/>
</dbReference>
<dbReference type="Gene3D" id="3.40.630.10">
    <property type="entry name" value="Zn peptidases"/>
    <property type="match status" value="1"/>
</dbReference>
<evidence type="ECO:0000259" key="10">
    <source>
        <dbReference type="Pfam" id="PF04389"/>
    </source>
</evidence>
<reference evidence="11 12" key="1">
    <citation type="journal article" date="2015" name="Genome Biol. Evol.">
        <title>Phylogenomic analyses indicate that early fungi evolved digesting cell walls of algal ancestors of land plants.</title>
        <authorList>
            <person name="Chang Y."/>
            <person name="Wang S."/>
            <person name="Sekimoto S."/>
            <person name="Aerts A.L."/>
            <person name="Choi C."/>
            <person name="Clum A."/>
            <person name="LaButti K.M."/>
            <person name="Lindquist E.A."/>
            <person name="Yee Ngan C."/>
            <person name="Ohm R.A."/>
            <person name="Salamov A.A."/>
            <person name="Grigoriev I.V."/>
            <person name="Spatafora J.W."/>
            <person name="Berbee M.L."/>
        </authorList>
    </citation>
    <scope>NUCLEOTIDE SEQUENCE [LARGE SCALE GENOMIC DNA]</scope>
    <source>
        <strain evidence="11 12">NRRL 28638</strain>
    </source>
</reference>